<dbReference type="OrthoDB" id="425681at2759"/>
<dbReference type="InterPro" id="IPR027124">
    <property type="entry name" value="Swc5/CFDP1/2"/>
</dbReference>
<dbReference type="PANTHER" id="PTHR23227:SF67">
    <property type="entry name" value="CRANIOFACIAL DEVELOPMENT PROTEIN 2-LIKE"/>
    <property type="match status" value="1"/>
</dbReference>
<evidence type="ECO:0000256" key="1">
    <source>
        <dbReference type="SAM" id="MobiDB-lite"/>
    </source>
</evidence>
<dbReference type="Proteomes" id="UP000230750">
    <property type="component" value="Unassembled WGS sequence"/>
</dbReference>
<gene>
    <name evidence="3" type="ORF">BSL78_25151</name>
</gene>
<name>A0A2G8JQH9_STIJA</name>
<dbReference type="CDD" id="cd09076">
    <property type="entry name" value="L1-EN"/>
    <property type="match status" value="1"/>
</dbReference>
<dbReference type="AlphaFoldDB" id="A0A2G8JQH9"/>
<dbReference type="InterPro" id="IPR005135">
    <property type="entry name" value="Endo/exonuclease/phosphatase"/>
</dbReference>
<sequence length="280" mass="32094">MQTHSNPESDVSSPSFSSGVVSGRGGDRASQVVILRNPYHGYMKIATWNIRSLMKPETLESLKREMTSYKVNIMELTEVRWHGTGDIWSDDCRIIYSGGQESQRGVAFMMDKESAKCVKRVECISDRLMMVQLSAEPVDMMILCVYMPTSAYNDEDVEVIYEQIEDLLTSGRGNEYLVIMGDWNAVVGEGKEENVVGGYGLGKRNNRGNMVVDFCKRNKLAVMNTWFKHPERRRYTWKAPGDIRRFQLDYIMIRQRYRNSVKNAHTFPGADVNSDHNLYV</sequence>
<feature type="domain" description="Endonuclease/exonuclease/phosphatase" evidence="2">
    <location>
        <begin position="46"/>
        <end position="266"/>
    </location>
</feature>
<dbReference type="Gene3D" id="3.60.10.10">
    <property type="entry name" value="Endonuclease/exonuclease/phosphatase"/>
    <property type="match status" value="1"/>
</dbReference>
<dbReference type="SUPFAM" id="SSF56219">
    <property type="entry name" value="DNase I-like"/>
    <property type="match status" value="1"/>
</dbReference>
<dbReference type="InterPro" id="IPR036691">
    <property type="entry name" value="Endo/exonu/phosph_ase_sf"/>
</dbReference>
<evidence type="ECO:0000313" key="3">
    <source>
        <dbReference type="EMBL" id="PIK38017.1"/>
    </source>
</evidence>
<dbReference type="EMBL" id="MRZV01001416">
    <property type="protein sequence ID" value="PIK38017.1"/>
    <property type="molecule type" value="Genomic_DNA"/>
</dbReference>
<dbReference type="PANTHER" id="PTHR23227">
    <property type="entry name" value="BUCENTAUR RELATED"/>
    <property type="match status" value="1"/>
</dbReference>
<evidence type="ECO:0000259" key="2">
    <source>
        <dbReference type="Pfam" id="PF03372"/>
    </source>
</evidence>
<dbReference type="GO" id="GO:0003824">
    <property type="term" value="F:catalytic activity"/>
    <property type="evidence" value="ECO:0007669"/>
    <property type="project" value="InterPro"/>
</dbReference>
<proteinExistence type="predicted"/>
<accession>A0A2G8JQH9</accession>
<reference evidence="3 4" key="1">
    <citation type="journal article" date="2017" name="PLoS Biol.">
        <title>The sea cucumber genome provides insights into morphological evolution and visceral regeneration.</title>
        <authorList>
            <person name="Zhang X."/>
            <person name="Sun L."/>
            <person name="Yuan J."/>
            <person name="Sun Y."/>
            <person name="Gao Y."/>
            <person name="Zhang L."/>
            <person name="Li S."/>
            <person name="Dai H."/>
            <person name="Hamel J.F."/>
            <person name="Liu C."/>
            <person name="Yu Y."/>
            <person name="Liu S."/>
            <person name="Lin W."/>
            <person name="Guo K."/>
            <person name="Jin S."/>
            <person name="Xu P."/>
            <person name="Storey K.B."/>
            <person name="Huan P."/>
            <person name="Zhang T."/>
            <person name="Zhou Y."/>
            <person name="Zhang J."/>
            <person name="Lin C."/>
            <person name="Li X."/>
            <person name="Xing L."/>
            <person name="Huo D."/>
            <person name="Sun M."/>
            <person name="Wang L."/>
            <person name="Mercier A."/>
            <person name="Li F."/>
            <person name="Yang H."/>
            <person name="Xiang J."/>
        </authorList>
    </citation>
    <scope>NUCLEOTIDE SEQUENCE [LARGE SCALE GENOMIC DNA]</scope>
    <source>
        <strain evidence="3">Shaxun</strain>
        <tissue evidence="3">Muscle</tissue>
    </source>
</reference>
<protein>
    <submittedName>
        <fullName evidence="3">Putative craniofacial development protein 2-like</fullName>
    </submittedName>
</protein>
<dbReference type="Pfam" id="PF03372">
    <property type="entry name" value="Exo_endo_phos"/>
    <property type="match status" value="1"/>
</dbReference>
<dbReference type="STRING" id="307972.A0A2G8JQH9"/>
<evidence type="ECO:0000313" key="4">
    <source>
        <dbReference type="Proteomes" id="UP000230750"/>
    </source>
</evidence>
<keyword evidence="4" id="KW-1185">Reference proteome</keyword>
<feature type="region of interest" description="Disordered" evidence="1">
    <location>
        <begin position="1"/>
        <end position="25"/>
    </location>
</feature>
<organism evidence="3 4">
    <name type="scientific">Stichopus japonicus</name>
    <name type="common">Sea cucumber</name>
    <dbReference type="NCBI Taxonomy" id="307972"/>
    <lineage>
        <taxon>Eukaryota</taxon>
        <taxon>Metazoa</taxon>
        <taxon>Echinodermata</taxon>
        <taxon>Eleutherozoa</taxon>
        <taxon>Echinozoa</taxon>
        <taxon>Holothuroidea</taxon>
        <taxon>Aspidochirotacea</taxon>
        <taxon>Aspidochirotida</taxon>
        <taxon>Stichopodidae</taxon>
        <taxon>Apostichopus</taxon>
    </lineage>
</organism>
<comment type="caution">
    <text evidence="3">The sequence shown here is derived from an EMBL/GenBank/DDBJ whole genome shotgun (WGS) entry which is preliminary data.</text>
</comment>
<feature type="compositionally biased region" description="Low complexity" evidence="1">
    <location>
        <begin position="9"/>
        <end position="21"/>
    </location>
</feature>